<comment type="caution">
    <text evidence="4">The sequence shown here is derived from an EMBL/GenBank/DDBJ whole genome shotgun (WGS) entry which is preliminary data.</text>
</comment>
<reference evidence="4 5" key="1">
    <citation type="submission" date="2022-04" db="EMBL/GenBank/DDBJ databases">
        <authorList>
            <person name="Grouzdev D.S."/>
            <person name="Pantiukh K.S."/>
            <person name="Krutkina M.S."/>
        </authorList>
    </citation>
    <scope>NUCLEOTIDE SEQUENCE [LARGE SCALE GENOMIC DNA]</scope>
    <source>
        <strain evidence="4 5">6x-1</strain>
    </source>
</reference>
<dbReference type="CDD" id="cd05238">
    <property type="entry name" value="Gne_like_SDR_e"/>
    <property type="match status" value="1"/>
</dbReference>
<dbReference type="InterPro" id="IPR036291">
    <property type="entry name" value="NAD(P)-bd_dom_sf"/>
</dbReference>
<keyword evidence="2" id="KW-0119">Carbohydrate metabolism</keyword>
<organism evidence="4 5">
    <name type="scientific">Ancylobacter crimeensis</name>
    <dbReference type="NCBI Taxonomy" id="2579147"/>
    <lineage>
        <taxon>Bacteria</taxon>
        <taxon>Pseudomonadati</taxon>
        <taxon>Pseudomonadota</taxon>
        <taxon>Alphaproteobacteria</taxon>
        <taxon>Hyphomicrobiales</taxon>
        <taxon>Xanthobacteraceae</taxon>
        <taxon>Ancylobacter</taxon>
    </lineage>
</organism>
<protein>
    <submittedName>
        <fullName evidence="4">SDR family oxidoreductase</fullName>
    </submittedName>
</protein>
<dbReference type="InterPro" id="IPR050005">
    <property type="entry name" value="DenD"/>
</dbReference>
<dbReference type="EMBL" id="JALKCH010000009">
    <property type="protein sequence ID" value="MCK0198152.1"/>
    <property type="molecule type" value="Genomic_DNA"/>
</dbReference>
<dbReference type="RefSeq" id="WP_247030051.1">
    <property type="nucleotide sequence ID" value="NZ_JALKCH010000009.1"/>
</dbReference>
<dbReference type="Gene3D" id="3.90.25.10">
    <property type="entry name" value="UDP-galactose 4-epimerase, domain 1"/>
    <property type="match status" value="1"/>
</dbReference>
<dbReference type="NCBIfam" id="NF043036">
    <property type="entry name" value="ErythonDh"/>
    <property type="match status" value="1"/>
</dbReference>
<evidence type="ECO:0000256" key="2">
    <source>
        <dbReference type="ARBA" id="ARBA00023277"/>
    </source>
</evidence>
<evidence type="ECO:0000259" key="3">
    <source>
        <dbReference type="Pfam" id="PF01370"/>
    </source>
</evidence>
<gene>
    <name evidence="4" type="ORF">MWN34_14655</name>
</gene>
<evidence type="ECO:0000256" key="1">
    <source>
        <dbReference type="ARBA" id="ARBA00022857"/>
    </source>
</evidence>
<dbReference type="Pfam" id="PF01370">
    <property type="entry name" value="Epimerase"/>
    <property type="match status" value="1"/>
</dbReference>
<sequence>MKILILGAAGMIGRKLLDHLAEQGTISGVPITGAVLHDVVETTPPAAMPFPVEVLASDYAAPGGGERLIATRPDIIFHLASIVSGEAEARFEEGYRINLDGTRALYEAIRAVPGYVPRLVYTSSLAVFGAPFPEVVDDDYLTAPASSYGVQKVIAELLLADYSRKGFLDGVAIRLPTICVRPGRPNAALSGFISGIIREPLNGLEADLPVDDDLRVWIASPRAAVGYLVHAASLDTAPLGARRSLNMPGVSVTIGDEIEALRRRAGDAAVNLIRRRPDPAVARVVGGWPRNFTAARAHALGFAGDRDFEAILDAYIEDDFRPAGA</sequence>
<proteinExistence type="predicted"/>
<dbReference type="Proteomes" id="UP001203284">
    <property type="component" value="Unassembled WGS sequence"/>
</dbReference>
<dbReference type="SUPFAM" id="SSF51735">
    <property type="entry name" value="NAD(P)-binding Rossmann-fold domains"/>
    <property type="match status" value="1"/>
</dbReference>
<evidence type="ECO:0000313" key="4">
    <source>
        <dbReference type="EMBL" id="MCK0198152.1"/>
    </source>
</evidence>
<dbReference type="Gene3D" id="3.40.50.720">
    <property type="entry name" value="NAD(P)-binding Rossmann-like Domain"/>
    <property type="match status" value="1"/>
</dbReference>
<dbReference type="InterPro" id="IPR001509">
    <property type="entry name" value="Epimerase_deHydtase"/>
</dbReference>
<keyword evidence="1" id="KW-0521">NADP</keyword>
<dbReference type="PANTHER" id="PTHR43103:SF3">
    <property type="entry name" value="ADP-L-GLYCERO-D-MANNO-HEPTOSE-6-EPIMERASE"/>
    <property type="match status" value="1"/>
</dbReference>
<name>A0ABT0DEH3_9HYPH</name>
<accession>A0ABT0DEH3</accession>
<keyword evidence="5" id="KW-1185">Reference proteome</keyword>
<evidence type="ECO:0000313" key="5">
    <source>
        <dbReference type="Proteomes" id="UP001203284"/>
    </source>
</evidence>
<feature type="domain" description="NAD-dependent epimerase/dehydratase" evidence="3">
    <location>
        <begin position="3"/>
        <end position="204"/>
    </location>
</feature>
<dbReference type="PANTHER" id="PTHR43103">
    <property type="entry name" value="NUCLEOSIDE-DIPHOSPHATE-SUGAR EPIMERASE"/>
    <property type="match status" value="1"/>
</dbReference>